<evidence type="ECO:0000313" key="1">
    <source>
        <dbReference type="EMBL" id="MBC3860490.1"/>
    </source>
</evidence>
<dbReference type="InterPro" id="IPR009678">
    <property type="entry name" value="Phage_tail_completion_R"/>
</dbReference>
<protein>
    <submittedName>
        <fullName evidence="1">Phage tail protein</fullName>
    </submittedName>
</protein>
<reference evidence="1" key="1">
    <citation type="submission" date="2020-08" db="EMBL/GenBank/DDBJ databases">
        <title>Novel species isolated from subtropical streams in China.</title>
        <authorList>
            <person name="Lu H."/>
        </authorList>
    </citation>
    <scope>NUCLEOTIDE SEQUENCE</scope>
    <source>
        <strain evidence="1">KACC 12607</strain>
    </source>
</reference>
<gene>
    <name evidence="1" type="ORF">H8K32_00115</name>
</gene>
<dbReference type="AlphaFoldDB" id="A0A923KJE3"/>
<dbReference type="Pfam" id="PF06891">
    <property type="entry name" value="P2_Phage_GpR"/>
    <property type="match status" value="1"/>
</dbReference>
<accession>A0A923KJE3</accession>
<name>A0A923KJE3_9BURK</name>
<dbReference type="RefSeq" id="WP_186910439.1">
    <property type="nucleotide sequence ID" value="NZ_JACOFV010000001.1"/>
</dbReference>
<organism evidence="1 2">
    <name type="scientific">Undibacterium jejuense</name>
    <dbReference type="NCBI Taxonomy" id="1344949"/>
    <lineage>
        <taxon>Bacteria</taxon>
        <taxon>Pseudomonadati</taxon>
        <taxon>Pseudomonadota</taxon>
        <taxon>Betaproteobacteria</taxon>
        <taxon>Burkholderiales</taxon>
        <taxon>Oxalobacteraceae</taxon>
        <taxon>Undibacterium</taxon>
    </lineage>
</organism>
<dbReference type="EMBL" id="JACOFV010000001">
    <property type="protein sequence ID" value="MBC3860490.1"/>
    <property type="molecule type" value="Genomic_DNA"/>
</dbReference>
<keyword evidence="2" id="KW-1185">Reference proteome</keyword>
<evidence type="ECO:0000313" key="2">
    <source>
        <dbReference type="Proteomes" id="UP000634011"/>
    </source>
</evidence>
<comment type="caution">
    <text evidence="1">The sequence shown here is derived from an EMBL/GenBank/DDBJ whole genome shotgun (WGS) entry which is preliminary data.</text>
</comment>
<dbReference type="Proteomes" id="UP000634011">
    <property type="component" value="Unassembled WGS sequence"/>
</dbReference>
<proteinExistence type="predicted"/>
<sequence>MYKPNSLRKHLTAANPDLKRDPDKLLVFADEGRLIATGTHSRSFEYAYKLNVIITDFGGDEDALMVPLLDWLAHHQPDLLNNPDKRERGIRFIVDFNNHSSVDISLEIELTERVIVQQDKSKLTIQHAAEPEPAPNYSADYWQLYKGNTLLAEWATPDSQANT</sequence>